<dbReference type="Proteomes" id="UP001305779">
    <property type="component" value="Unassembled WGS sequence"/>
</dbReference>
<feature type="transmembrane region" description="Helical" evidence="5">
    <location>
        <begin position="208"/>
        <end position="229"/>
    </location>
</feature>
<evidence type="ECO:0000313" key="6">
    <source>
        <dbReference type="EMBL" id="KAK4506630.1"/>
    </source>
</evidence>
<evidence type="ECO:0008006" key="8">
    <source>
        <dbReference type="Google" id="ProtNLM"/>
    </source>
</evidence>
<dbReference type="EMBL" id="JAXOVC010000001">
    <property type="protein sequence ID" value="KAK4506630.1"/>
    <property type="molecule type" value="Genomic_DNA"/>
</dbReference>
<dbReference type="PANTHER" id="PTHR31465">
    <property type="entry name" value="PROTEIN RTA1-RELATED"/>
    <property type="match status" value="1"/>
</dbReference>
<gene>
    <name evidence="6" type="ORF">PRZ48_000362</name>
</gene>
<feature type="transmembrane region" description="Helical" evidence="5">
    <location>
        <begin position="83"/>
        <end position="105"/>
    </location>
</feature>
<dbReference type="Pfam" id="PF04479">
    <property type="entry name" value="RTA1"/>
    <property type="match status" value="1"/>
</dbReference>
<evidence type="ECO:0000256" key="4">
    <source>
        <dbReference type="ARBA" id="ARBA00023136"/>
    </source>
</evidence>
<keyword evidence="4 5" id="KW-0472">Membrane</keyword>
<feature type="transmembrane region" description="Helical" evidence="5">
    <location>
        <begin position="241"/>
        <end position="261"/>
    </location>
</feature>
<keyword evidence="7" id="KW-1185">Reference proteome</keyword>
<evidence type="ECO:0000256" key="2">
    <source>
        <dbReference type="ARBA" id="ARBA00022692"/>
    </source>
</evidence>
<evidence type="ECO:0000256" key="5">
    <source>
        <dbReference type="SAM" id="Phobius"/>
    </source>
</evidence>
<keyword evidence="2 5" id="KW-0812">Transmembrane</keyword>
<comment type="caution">
    <text evidence="6">The sequence shown here is derived from an EMBL/GenBank/DDBJ whole genome shotgun (WGS) entry which is preliminary data.</text>
</comment>
<evidence type="ECO:0000256" key="3">
    <source>
        <dbReference type="ARBA" id="ARBA00022989"/>
    </source>
</evidence>
<feature type="transmembrane region" description="Helical" evidence="5">
    <location>
        <begin position="24"/>
        <end position="42"/>
    </location>
</feature>
<keyword evidence="3 5" id="KW-1133">Transmembrane helix</keyword>
<sequence length="289" mass="31729">MSNSTSTDSSDSGFEKYPYEPSEAAAIIFIVLFALTTALHAFQLISKRTWFMIPFLVGGAFEIAGYVSRLISSLQAPGPYASTPYIVQTITLLVAPALFAASIYMQLGRIVLMVKGDDKLFIRRTWVTKIFVAGDVASFLLQAAGGGISASSSDPSTTSTGKDVIVVGLFVQIIFFGLFVLVAGLFNIRLNKAPTPESQSLPWKRHMWTLYAVSILIFVRSIVRVVEFIQGFDGYIYSHEVFLYVFDAAMMFVAMAIMNVVHPGEVARIVRGQRSEKDVESGSEMTGRL</sequence>
<proteinExistence type="predicted"/>
<feature type="transmembrane region" description="Helical" evidence="5">
    <location>
        <begin position="49"/>
        <end position="71"/>
    </location>
</feature>
<comment type="subcellular location">
    <subcellularLocation>
        <location evidence="1">Membrane</location>
        <topology evidence="1">Multi-pass membrane protein</topology>
    </subcellularLocation>
</comment>
<protein>
    <recommendedName>
        <fullName evidence="8">RTA1 like protein</fullName>
    </recommendedName>
</protein>
<evidence type="ECO:0000256" key="1">
    <source>
        <dbReference type="ARBA" id="ARBA00004141"/>
    </source>
</evidence>
<accession>A0ABR0EYW0</accession>
<reference evidence="6 7" key="1">
    <citation type="journal article" date="2023" name="G3 (Bethesda)">
        <title>A chromosome-level genome assembly of Zasmidium syzygii isolated from banana leaves.</title>
        <authorList>
            <person name="van Westerhoven A.C."/>
            <person name="Mehrabi R."/>
            <person name="Talebi R."/>
            <person name="Steentjes M.B.F."/>
            <person name="Corcolon B."/>
            <person name="Chong P.A."/>
            <person name="Kema G.H.J."/>
            <person name="Seidl M.F."/>
        </authorList>
    </citation>
    <scope>NUCLEOTIDE SEQUENCE [LARGE SCALE GENOMIC DNA]</scope>
    <source>
        <strain evidence="6 7">P124</strain>
    </source>
</reference>
<name>A0ABR0EYW0_ZASCE</name>
<evidence type="ECO:0000313" key="7">
    <source>
        <dbReference type="Proteomes" id="UP001305779"/>
    </source>
</evidence>
<feature type="transmembrane region" description="Helical" evidence="5">
    <location>
        <begin position="126"/>
        <end position="144"/>
    </location>
</feature>
<feature type="transmembrane region" description="Helical" evidence="5">
    <location>
        <begin position="164"/>
        <end position="188"/>
    </location>
</feature>
<dbReference type="PANTHER" id="PTHR31465:SF1">
    <property type="entry name" value="PROTEIN RTA1-RELATED"/>
    <property type="match status" value="1"/>
</dbReference>
<dbReference type="InterPro" id="IPR007568">
    <property type="entry name" value="RTA1"/>
</dbReference>
<organism evidence="6 7">
    <name type="scientific">Zasmidium cellare</name>
    <name type="common">Wine cellar mold</name>
    <name type="synonym">Racodium cellare</name>
    <dbReference type="NCBI Taxonomy" id="395010"/>
    <lineage>
        <taxon>Eukaryota</taxon>
        <taxon>Fungi</taxon>
        <taxon>Dikarya</taxon>
        <taxon>Ascomycota</taxon>
        <taxon>Pezizomycotina</taxon>
        <taxon>Dothideomycetes</taxon>
        <taxon>Dothideomycetidae</taxon>
        <taxon>Mycosphaerellales</taxon>
        <taxon>Mycosphaerellaceae</taxon>
        <taxon>Zasmidium</taxon>
    </lineage>
</organism>